<dbReference type="Pfam" id="PF00691">
    <property type="entry name" value="OmpA"/>
    <property type="match status" value="1"/>
</dbReference>
<name>A0A6B3L9B5_9BACT</name>
<evidence type="ECO:0000256" key="3">
    <source>
        <dbReference type="ARBA" id="ARBA00023237"/>
    </source>
</evidence>
<organism evidence="4 5">
    <name type="scientific">Sulfuriroseicoccus oceanibius</name>
    <dbReference type="NCBI Taxonomy" id="2707525"/>
    <lineage>
        <taxon>Bacteria</taxon>
        <taxon>Pseudomonadati</taxon>
        <taxon>Verrucomicrobiota</taxon>
        <taxon>Verrucomicrobiia</taxon>
        <taxon>Verrucomicrobiales</taxon>
        <taxon>Verrucomicrobiaceae</taxon>
        <taxon>Sulfuriroseicoccus</taxon>
    </lineage>
</organism>
<protein>
    <submittedName>
        <fullName evidence="4">OmpA family protein</fullName>
    </submittedName>
</protein>
<keyword evidence="2" id="KW-0472">Membrane</keyword>
<evidence type="ECO:0000256" key="2">
    <source>
        <dbReference type="ARBA" id="ARBA00023136"/>
    </source>
</evidence>
<comment type="subcellular location">
    <subcellularLocation>
        <location evidence="1">Cell outer membrane</location>
    </subcellularLocation>
</comment>
<dbReference type="PROSITE" id="PS01068">
    <property type="entry name" value="OMPA_1"/>
    <property type="match status" value="1"/>
</dbReference>
<keyword evidence="3" id="KW-0998">Cell outer membrane</keyword>
<evidence type="ECO:0000313" key="4">
    <source>
        <dbReference type="EMBL" id="QQL44254.1"/>
    </source>
</evidence>
<dbReference type="InterPro" id="IPR006665">
    <property type="entry name" value="OmpA-like"/>
</dbReference>
<dbReference type="KEGG" id="soa:G3M56_010150"/>
<dbReference type="GO" id="GO:0009279">
    <property type="term" value="C:cell outer membrane"/>
    <property type="evidence" value="ECO:0007669"/>
    <property type="project" value="UniProtKB-SubCell"/>
</dbReference>
<dbReference type="PANTHER" id="PTHR30329">
    <property type="entry name" value="STATOR ELEMENT OF FLAGELLAR MOTOR COMPLEX"/>
    <property type="match status" value="1"/>
</dbReference>
<dbReference type="AlphaFoldDB" id="A0A6B3L9B5"/>
<dbReference type="CDD" id="cd07185">
    <property type="entry name" value="OmpA_C-like"/>
    <property type="match status" value="1"/>
</dbReference>
<gene>
    <name evidence="4" type="ORF">G3M56_010150</name>
</gene>
<dbReference type="PRINTS" id="PR01021">
    <property type="entry name" value="OMPADOMAIN"/>
</dbReference>
<dbReference type="PANTHER" id="PTHR30329:SF21">
    <property type="entry name" value="LIPOPROTEIN YIAD-RELATED"/>
    <property type="match status" value="1"/>
</dbReference>
<keyword evidence="5" id="KW-1185">Reference proteome</keyword>
<evidence type="ECO:0000313" key="5">
    <source>
        <dbReference type="Proteomes" id="UP000475117"/>
    </source>
</evidence>
<dbReference type="SUPFAM" id="SSF103088">
    <property type="entry name" value="OmpA-like"/>
    <property type="match status" value="1"/>
</dbReference>
<dbReference type="Proteomes" id="UP000475117">
    <property type="component" value="Chromosome"/>
</dbReference>
<proteinExistence type="predicted"/>
<dbReference type="RefSeq" id="WP_164362328.1">
    <property type="nucleotide sequence ID" value="NZ_CP066776.1"/>
</dbReference>
<dbReference type="InterPro" id="IPR006664">
    <property type="entry name" value="OMP_bac"/>
</dbReference>
<evidence type="ECO:0000256" key="1">
    <source>
        <dbReference type="ARBA" id="ARBA00004442"/>
    </source>
</evidence>
<accession>A0A6B3L9B5</accession>
<sequence>MNARTLLAAAVALAIIPLTSCQQTRTDDFAADPNFDSSAYEDFANVTPLPQRDSSISFYGPGSERLDKSMFGPVYFDYDSYAIKPTEGAKLEQMATRLRSNRKRLIIAGHTDASGTSEYNRALGERRAQAVRSTLLAMGVASNRMQTVSFGEDAPAQPGNASANRRAEFGAYD</sequence>
<dbReference type="InterPro" id="IPR050330">
    <property type="entry name" value="Bact_OuterMem_StrucFunc"/>
</dbReference>
<reference evidence="4 5" key="1">
    <citation type="submission" date="2020-12" db="EMBL/GenBank/DDBJ databases">
        <title>Sulforoseuscoccus oceanibium gen. nov., sp. nov., a representative of the phylum Verrucomicrobia with special cytoplasmic membrane, and proposal of Sulforoseuscoccusaceae fam. nov.</title>
        <authorList>
            <person name="Xi F."/>
        </authorList>
    </citation>
    <scope>NUCLEOTIDE SEQUENCE [LARGE SCALE GENOMIC DNA]</scope>
    <source>
        <strain evidence="4 5">T37</strain>
    </source>
</reference>
<dbReference type="EMBL" id="CP066776">
    <property type="protein sequence ID" value="QQL44254.1"/>
    <property type="molecule type" value="Genomic_DNA"/>
</dbReference>
<dbReference type="InterPro" id="IPR036737">
    <property type="entry name" value="OmpA-like_sf"/>
</dbReference>
<dbReference type="PROSITE" id="PS51123">
    <property type="entry name" value="OMPA_2"/>
    <property type="match status" value="1"/>
</dbReference>
<dbReference type="InterPro" id="IPR006690">
    <property type="entry name" value="OMPA-like_CS"/>
</dbReference>
<dbReference type="Gene3D" id="3.30.1330.60">
    <property type="entry name" value="OmpA-like domain"/>
    <property type="match status" value="1"/>
</dbReference>